<comment type="subcellular location">
    <subcellularLocation>
        <location evidence="9 10">Peroxisome membrane</location>
    </subcellularLocation>
</comment>
<name>A0ABR4AKJ8_9LECA</name>
<keyword evidence="2 10" id="KW-0813">Transport</keyword>
<feature type="compositionally biased region" description="Polar residues" evidence="11">
    <location>
        <begin position="292"/>
        <end position="304"/>
    </location>
</feature>
<evidence type="ECO:0000256" key="8">
    <source>
        <dbReference type="ARBA" id="ARBA00029691"/>
    </source>
</evidence>
<dbReference type="Gene3D" id="1.10.10.10">
    <property type="entry name" value="Winged helix-like DNA-binding domain superfamily/Winged helix DNA-binding domain"/>
    <property type="match status" value="1"/>
</dbReference>
<feature type="compositionally biased region" description="Polar residues" evidence="11">
    <location>
        <begin position="342"/>
        <end position="358"/>
    </location>
</feature>
<dbReference type="InterPro" id="IPR006785">
    <property type="entry name" value="Pex14_N"/>
</dbReference>
<gene>
    <name evidence="13" type="ORF">N7G274_001734</name>
</gene>
<evidence type="ECO:0000256" key="6">
    <source>
        <dbReference type="ARBA" id="ARBA00023140"/>
    </source>
</evidence>
<evidence type="ECO:0000256" key="1">
    <source>
        <dbReference type="ARBA" id="ARBA00005443"/>
    </source>
</evidence>
<evidence type="ECO:0000313" key="13">
    <source>
        <dbReference type="EMBL" id="KAL2046287.1"/>
    </source>
</evidence>
<feature type="domain" description="Peroxisome membrane anchor protein Pex14p N-terminal" evidence="12">
    <location>
        <begin position="3"/>
        <end position="47"/>
    </location>
</feature>
<evidence type="ECO:0000259" key="12">
    <source>
        <dbReference type="Pfam" id="PF04695"/>
    </source>
</evidence>
<keyword evidence="3 10" id="KW-0653">Protein transport</keyword>
<feature type="compositionally biased region" description="Low complexity" evidence="11">
    <location>
        <begin position="66"/>
        <end position="91"/>
    </location>
</feature>
<keyword evidence="5 10" id="KW-0472">Membrane</keyword>
<keyword evidence="14" id="KW-1185">Reference proteome</keyword>
<protein>
    <recommendedName>
        <fullName evidence="7 10">Peroxisomal membrane protein PEX14</fullName>
    </recommendedName>
    <alternativeName>
        <fullName evidence="8 10">Peroxin-14</fullName>
    </alternativeName>
</protein>
<evidence type="ECO:0000256" key="9">
    <source>
        <dbReference type="ARBA" id="ARBA00046271"/>
    </source>
</evidence>
<evidence type="ECO:0000256" key="11">
    <source>
        <dbReference type="SAM" id="MobiDB-lite"/>
    </source>
</evidence>
<feature type="region of interest" description="Disordered" evidence="11">
    <location>
        <begin position="44"/>
        <end position="99"/>
    </location>
</feature>
<keyword evidence="6 10" id="KW-0576">Peroxisome</keyword>
<comment type="similarity">
    <text evidence="1 10">Belongs to the peroxin-14 family.</text>
</comment>
<dbReference type="PANTHER" id="PTHR23058:SF0">
    <property type="entry name" value="PEROXISOMAL MEMBRANE PROTEIN PEX14"/>
    <property type="match status" value="1"/>
</dbReference>
<comment type="function">
    <text evidence="10">Component of the PEX13-PEX14 docking complex, a translocon channel that specifically mediates the import of peroxisomal cargo proteins bound to PEX5 receptor. The PEX13-PEX14 docking complex forms a large import pore which can be opened to a diameter of about 9 nm. Mechanistically, PEX5 receptor along with cargo proteins associates with the PEX14 subunit of the PEX13-PEX14 docking complex in the cytosol, leading to the insertion of the receptor into the organelle membrane with the concomitant translocation of the cargo into the peroxisome matrix.</text>
</comment>
<sequence>MIREDLVSSAVSFLQDPSVAASALDKRIAFLQYKNLTQEEIDAALGRAGDGSQASNAPPPTPPQPQYGYQGQQTRQPAGYNYGYGPYQGGPWSQAPPEPPRRDWRDWFIMATVTSGVGYGLYTVAKRYVVPLISPPTPPQLEADRAAIDASFNRAFALIDQLTTDTAALKASETERTEKLDSTLKDVDSVIEDLKAANSRREAESRIIADQVQGLKELVPKALEGWKASEDKKLEDLSFEVQSLKKLLENKVGRSGGAPTPTGRSYPPPMTNGNDKSRDNLPGIPSIHNGAATANTEPNSSSTVPAPGVTVPKRDSSTPSNAAGRGDSKAKIPAWQMAASGKSGTASPSTNEEIGSED</sequence>
<evidence type="ECO:0000256" key="4">
    <source>
        <dbReference type="ARBA" id="ARBA00023010"/>
    </source>
</evidence>
<dbReference type="EMBL" id="JBEFKJ010000004">
    <property type="protein sequence ID" value="KAL2046287.1"/>
    <property type="molecule type" value="Genomic_DNA"/>
</dbReference>
<keyword evidence="4" id="KW-0811">Translocation</keyword>
<evidence type="ECO:0000256" key="2">
    <source>
        <dbReference type="ARBA" id="ARBA00022448"/>
    </source>
</evidence>
<dbReference type="InterPro" id="IPR036388">
    <property type="entry name" value="WH-like_DNA-bd_sf"/>
</dbReference>
<evidence type="ECO:0000313" key="14">
    <source>
        <dbReference type="Proteomes" id="UP001590950"/>
    </source>
</evidence>
<evidence type="ECO:0000256" key="10">
    <source>
        <dbReference type="RuleBase" id="RU367032"/>
    </source>
</evidence>
<organism evidence="13 14">
    <name type="scientific">Stereocaulon virgatum</name>
    <dbReference type="NCBI Taxonomy" id="373712"/>
    <lineage>
        <taxon>Eukaryota</taxon>
        <taxon>Fungi</taxon>
        <taxon>Dikarya</taxon>
        <taxon>Ascomycota</taxon>
        <taxon>Pezizomycotina</taxon>
        <taxon>Lecanoromycetes</taxon>
        <taxon>OSLEUM clade</taxon>
        <taxon>Lecanoromycetidae</taxon>
        <taxon>Lecanorales</taxon>
        <taxon>Lecanorineae</taxon>
        <taxon>Stereocaulaceae</taxon>
        <taxon>Stereocaulon</taxon>
    </lineage>
</organism>
<dbReference type="Proteomes" id="UP001590950">
    <property type="component" value="Unassembled WGS sequence"/>
</dbReference>
<dbReference type="Pfam" id="PF04695">
    <property type="entry name" value="Pex14_N"/>
    <property type="match status" value="1"/>
</dbReference>
<proteinExistence type="inferred from homology"/>
<feature type="region of interest" description="Disordered" evidence="11">
    <location>
        <begin position="250"/>
        <end position="358"/>
    </location>
</feature>
<accession>A0ABR4AKJ8</accession>
<evidence type="ECO:0000256" key="5">
    <source>
        <dbReference type="ARBA" id="ARBA00023136"/>
    </source>
</evidence>
<evidence type="ECO:0000256" key="7">
    <source>
        <dbReference type="ARBA" id="ARBA00029502"/>
    </source>
</evidence>
<dbReference type="PANTHER" id="PTHR23058">
    <property type="entry name" value="PEROXISOMAL MEMBRANE PROTEIN PEX14"/>
    <property type="match status" value="1"/>
</dbReference>
<dbReference type="InterPro" id="IPR025655">
    <property type="entry name" value="PEX14"/>
</dbReference>
<comment type="caution">
    <text evidence="13">The sequence shown here is derived from an EMBL/GenBank/DDBJ whole genome shotgun (WGS) entry which is preliminary data.</text>
</comment>
<reference evidence="13 14" key="1">
    <citation type="submission" date="2024-09" db="EMBL/GenBank/DDBJ databases">
        <title>Rethinking Asexuality: The Enigmatic Case of Functional Sexual Genes in Lepraria (Stereocaulaceae).</title>
        <authorList>
            <person name="Doellman M."/>
            <person name="Sun Y."/>
            <person name="Barcenas-Pena A."/>
            <person name="Lumbsch H.T."/>
            <person name="Grewe F."/>
        </authorList>
    </citation>
    <scope>NUCLEOTIDE SEQUENCE [LARGE SCALE GENOMIC DNA]</scope>
    <source>
        <strain evidence="13 14">Mercado 3170</strain>
    </source>
</reference>
<evidence type="ECO:0000256" key="3">
    <source>
        <dbReference type="ARBA" id="ARBA00022927"/>
    </source>
</evidence>